<evidence type="ECO:0000259" key="4">
    <source>
        <dbReference type="Pfam" id="PF14159"/>
    </source>
</evidence>
<feature type="transmembrane region" description="Helical" evidence="3">
    <location>
        <begin position="148"/>
        <end position="169"/>
    </location>
</feature>
<feature type="compositionally biased region" description="Acidic residues" evidence="2">
    <location>
        <begin position="106"/>
        <end position="118"/>
    </location>
</feature>
<feature type="region of interest" description="Disordered" evidence="2">
    <location>
        <begin position="62"/>
        <end position="127"/>
    </location>
</feature>
<keyword evidence="6" id="KW-1185">Reference proteome</keyword>
<feature type="compositionally biased region" description="Low complexity" evidence="2">
    <location>
        <begin position="65"/>
        <end position="77"/>
    </location>
</feature>
<dbReference type="Proteomes" id="UP000826271">
    <property type="component" value="Unassembled WGS sequence"/>
</dbReference>
<dbReference type="GO" id="GO:0009535">
    <property type="term" value="C:chloroplast thylakoid membrane"/>
    <property type="evidence" value="ECO:0007669"/>
    <property type="project" value="TreeGrafter"/>
</dbReference>
<name>A0AAV6XWH4_9LAMI</name>
<keyword evidence="3" id="KW-0472">Membrane</keyword>
<evidence type="ECO:0000313" key="5">
    <source>
        <dbReference type="EMBL" id="KAG8383590.1"/>
    </source>
</evidence>
<dbReference type="InterPro" id="IPR025564">
    <property type="entry name" value="CAAD_dom"/>
</dbReference>
<reference evidence="5" key="1">
    <citation type="submission" date="2019-10" db="EMBL/GenBank/DDBJ databases">
        <authorList>
            <person name="Zhang R."/>
            <person name="Pan Y."/>
            <person name="Wang J."/>
            <person name="Ma R."/>
            <person name="Yu S."/>
        </authorList>
    </citation>
    <scope>NUCLEOTIDE SEQUENCE</scope>
    <source>
        <strain evidence="5">LA-IB0</strain>
        <tissue evidence="5">Leaf</tissue>
    </source>
</reference>
<evidence type="ECO:0000256" key="3">
    <source>
        <dbReference type="SAM" id="Phobius"/>
    </source>
</evidence>
<dbReference type="AlphaFoldDB" id="A0AAV6XWH4"/>
<feature type="transmembrane region" description="Helical" evidence="3">
    <location>
        <begin position="181"/>
        <end position="197"/>
    </location>
</feature>
<dbReference type="EMBL" id="WHWC01000004">
    <property type="protein sequence ID" value="KAG8383590.1"/>
    <property type="molecule type" value="Genomic_DNA"/>
</dbReference>
<feature type="domain" description="Cyanobacterial aminoacyl-tRNA synthetase CAAD" evidence="4">
    <location>
        <begin position="141"/>
        <end position="217"/>
    </location>
</feature>
<sequence length="221" mass="24600">MELCTAAGGGISSLPLLHSIHLAPKKHIQFQFPLRHCKTISPFLLNQTRFNSSGLRRYVNSSLRSATSEDTSSTETTPYFKDERPEPESEPDSVVIVEDRQSGETKDDDDTQLNEAPEEGSLGDNSPELFKFLEDFDIKFDYEDTYSILVLGGGSAVALWLAAAVVGAIDSIPVVPKVLELIGLGYTVWFTSRYLIFKENRDELVARVEQIKQQVLGARED</sequence>
<comment type="subcellular location">
    <subcellularLocation>
        <location evidence="1">Membrane</location>
        <topology evidence="1">Multi-pass membrane protein</topology>
    </subcellularLocation>
</comment>
<dbReference type="Pfam" id="PF14159">
    <property type="entry name" value="CAAD"/>
    <property type="match status" value="1"/>
</dbReference>
<dbReference type="PANTHER" id="PTHR33222">
    <property type="match status" value="1"/>
</dbReference>
<accession>A0AAV6XWH4</accession>
<keyword evidence="3" id="KW-0812">Transmembrane</keyword>
<dbReference type="PANTHER" id="PTHR33222:SF2">
    <property type="entry name" value="PROTEIN CURVATURE THYLAKOID 1D, CHLOROPLASTIC"/>
    <property type="match status" value="1"/>
</dbReference>
<keyword evidence="3" id="KW-1133">Transmembrane helix</keyword>
<evidence type="ECO:0000313" key="6">
    <source>
        <dbReference type="Proteomes" id="UP000826271"/>
    </source>
</evidence>
<protein>
    <recommendedName>
        <fullName evidence="4">Cyanobacterial aminoacyl-tRNA synthetase CAAD domain-containing protein</fullName>
    </recommendedName>
</protein>
<dbReference type="InterPro" id="IPR033344">
    <property type="entry name" value="CURT1"/>
</dbReference>
<gene>
    <name evidence="5" type="ORF">BUALT_Bualt04G0029600</name>
</gene>
<evidence type="ECO:0000256" key="2">
    <source>
        <dbReference type="SAM" id="MobiDB-lite"/>
    </source>
</evidence>
<comment type="caution">
    <text evidence="5">The sequence shown here is derived from an EMBL/GenBank/DDBJ whole genome shotgun (WGS) entry which is preliminary data.</text>
</comment>
<organism evidence="5 6">
    <name type="scientific">Buddleja alternifolia</name>
    <dbReference type="NCBI Taxonomy" id="168488"/>
    <lineage>
        <taxon>Eukaryota</taxon>
        <taxon>Viridiplantae</taxon>
        <taxon>Streptophyta</taxon>
        <taxon>Embryophyta</taxon>
        <taxon>Tracheophyta</taxon>
        <taxon>Spermatophyta</taxon>
        <taxon>Magnoliopsida</taxon>
        <taxon>eudicotyledons</taxon>
        <taxon>Gunneridae</taxon>
        <taxon>Pentapetalae</taxon>
        <taxon>asterids</taxon>
        <taxon>lamiids</taxon>
        <taxon>Lamiales</taxon>
        <taxon>Scrophulariaceae</taxon>
        <taxon>Buddlejeae</taxon>
        <taxon>Buddleja</taxon>
    </lineage>
</organism>
<evidence type="ECO:0000256" key="1">
    <source>
        <dbReference type="ARBA" id="ARBA00004141"/>
    </source>
</evidence>
<proteinExistence type="predicted"/>